<evidence type="ECO:0000256" key="1">
    <source>
        <dbReference type="ARBA" id="ARBA00001974"/>
    </source>
</evidence>
<dbReference type="KEGG" id="mec:Q7C_1139"/>
<sequence length="423" mass="46207">MAHIIIIGASTGGLPAAYELRSRLGSQHQITVVSNTPNFHFVPSNPWVALGWRKPADIQFALAPVLATKKIGFYDCGVNRIYATRNQLDLSDGSTLDYDYLIVATGAALDFEAIPGFGPARYSHSVCTVDHAETTYKNWQTFLADPGPVVIGAVQGASCFGPAYEYVMMVNHALRKAGLRDKVPMTFVTSEPYIGHLGLGGVGDSKALFESEFRANDIDWLDNSRIINLSTDKVMVEQLDQQAKIQRRVTLPSKFTMLIPAFRGVACVAALGAPAVNSRGFLRVDACQRSLAFSNVFGVGVCIDIPAVNGTALPVGVPKTGFMIETMTKAAVNNIIAEIASQPASYEASWNAVCLADIGHTGAAFIAVPQIPPRNRVWVKKGRWVRSIKILFEKYFLFCMRRGITTTKIDRVLLRFFGLEKLK</sequence>
<evidence type="ECO:0000256" key="11">
    <source>
        <dbReference type="ARBA" id="ARBA00060891"/>
    </source>
</evidence>
<dbReference type="AlphaFoldDB" id="I1YHA1"/>
<organism evidence="16 17">
    <name type="scientific">Methylophaga frappieri (strain ATCC BAA-2434 / DSM 25690 / JAM7)</name>
    <dbReference type="NCBI Taxonomy" id="754477"/>
    <lineage>
        <taxon>Bacteria</taxon>
        <taxon>Pseudomonadati</taxon>
        <taxon>Pseudomonadota</taxon>
        <taxon>Gammaproteobacteria</taxon>
        <taxon>Thiotrichales</taxon>
        <taxon>Piscirickettsiaceae</taxon>
        <taxon>Methylophaga</taxon>
    </lineage>
</organism>
<dbReference type="InterPro" id="IPR036188">
    <property type="entry name" value="FAD/NAD-bd_sf"/>
</dbReference>
<dbReference type="PANTHER" id="PTHR42913:SF6">
    <property type="entry name" value="SULFIDE-QUINONE REDUCTASE"/>
    <property type="match status" value="1"/>
</dbReference>
<comment type="subcellular location">
    <subcellularLocation>
        <location evidence="2">Membrane</location>
        <topology evidence="2">Peripheral membrane protein</topology>
    </subcellularLocation>
</comment>
<comment type="function">
    <text evidence="10">Catalyzes the oxidation of hydrogen sulfide, with the help of a quinone. Consecutive reaction cycles lead to the accumulation of a polysulfide product on the active site Cys residues; these products are released when they exceed a critical length, typically as cyclooctasulfur.</text>
</comment>
<dbReference type="RefSeq" id="WP_014703714.1">
    <property type="nucleotide sequence ID" value="NC_017856.1"/>
</dbReference>
<dbReference type="SUPFAM" id="SSF51905">
    <property type="entry name" value="FAD/NAD(P)-binding domain"/>
    <property type="match status" value="1"/>
</dbReference>
<feature type="domain" description="FAD/NAD(P)-binding" evidence="15">
    <location>
        <begin position="3"/>
        <end position="141"/>
    </location>
</feature>
<evidence type="ECO:0000256" key="4">
    <source>
        <dbReference type="ARBA" id="ARBA00022719"/>
    </source>
</evidence>
<keyword evidence="6" id="KW-0274">FAD</keyword>
<keyword evidence="4" id="KW-0874">Quinone</keyword>
<keyword evidence="7" id="KW-0560">Oxidoreductase</keyword>
<reference evidence="16 17" key="1">
    <citation type="journal article" date="2012" name="J. Bacteriol.">
        <title>Complete genome sequences of Methylophaga sp. strain JAM1 and Methylophaga sp. strain JAM7.</title>
        <authorList>
            <person name="Villeneuve C."/>
            <person name="Martineau C."/>
            <person name="Mauffrey F."/>
            <person name="Villemur R."/>
        </authorList>
    </citation>
    <scope>NUCLEOTIDE SEQUENCE [LARGE SCALE GENOMIC DNA]</scope>
    <source>
        <strain evidence="16 17">JAM7</strain>
    </source>
</reference>
<evidence type="ECO:0000256" key="9">
    <source>
        <dbReference type="ARBA" id="ARBA00050821"/>
    </source>
</evidence>
<dbReference type="InterPro" id="IPR051169">
    <property type="entry name" value="NADH-Q_oxidoreductase"/>
</dbReference>
<dbReference type="Pfam" id="PF07992">
    <property type="entry name" value="Pyr_redox_2"/>
    <property type="match status" value="1"/>
</dbReference>
<dbReference type="InterPro" id="IPR023753">
    <property type="entry name" value="FAD/NAD-binding_dom"/>
</dbReference>
<name>I1YHA1_METFJ</name>
<evidence type="ECO:0000256" key="7">
    <source>
        <dbReference type="ARBA" id="ARBA00023002"/>
    </source>
</evidence>
<evidence type="ECO:0000256" key="14">
    <source>
        <dbReference type="ARBA" id="ARBA00081101"/>
    </source>
</evidence>
<dbReference type="OrthoDB" id="9802771at2"/>
<dbReference type="GO" id="GO:0000166">
    <property type="term" value="F:nucleotide binding"/>
    <property type="evidence" value="ECO:0007669"/>
    <property type="project" value="UniProtKB-KW"/>
</dbReference>
<evidence type="ECO:0000313" key="16">
    <source>
        <dbReference type="EMBL" id="AFJ02294.1"/>
    </source>
</evidence>
<dbReference type="Proteomes" id="UP000009145">
    <property type="component" value="Chromosome"/>
</dbReference>
<proteinExistence type="inferred from homology"/>
<evidence type="ECO:0000313" key="17">
    <source>
        <dbReference type="Proteomes" id="UP000009145"/>
    </source>
</evidence>
<dbReference type="HOGENOM" id="CLU_030742_5_2_6"/>
<keyword evidence="8" id="KW-0472">Membrane</keyword>
<evidence type="ECO:0000256" key="12">
    <source>
        <dbReference type="ARBA" id="ARBA00066453"/>
    </source>
</evidence>
<evidence type="ECO:0000256" key="3">
    <source>
        <dbReference type="ARBA" id="ARBA00022630"/>
    </source>
</evidence>
<dbReference type="GO" id="GO:0048038">
    <property type="term" value="F:quinone binding"/>
    <property type="evidence" value="ECO:0007669"/>
    <property type="project" value="UniProtKB-KW"/>
</dbReference>
<evidence type="ECO:0000256" key="13">
    <source>
        <dbReference type="ARBA" id="ARBA00071264"/>
    </source>
</evidence>
<dbReference type="EMBL" id="CP003380">
    <property type="protein sequence ID" value="AFJ02294.1"/>
    <property type="molecule type" value="Genomic_DNA"/>
</dbReference>
<dbReference type="GO" id="GO:0019646">
    <property type="term" value="P:aerobic electron transport chain"/>
    <property type="evidence" value="ECO:0007669"/>
    <property type="project" value="TreeGrafter"/>
</dbReference>
<evidence type="ECO:0000256" key="10">
    <source>
        <dbReference type="ARBA" id="ARBA00054727"/>
    </source>
</evidence>
<dbReference type="GO" id="GO:0070224">
    <property type="term" value="F:sulfide:quinone oxidoreductase activity"/>
    <property type="evidence" value="ECO:0007669"/>
    <property type="project" value="UniProtKB-EC"/>
</dbReference>
<dbReference type="STRING" id="754477.Q7C_1139"/>
<evidence type="ECO:0000256" key="6">
    <source>
        <dbReference type="ARBA" id="ARBA00022827"/>
    </source>
</evidence>
<dbReference type="PATRIC" id="fig|754477.3.peg.1119"/>
<gene>
    <name evidence="16" type="ordered locus">Q7C_1139</name>
</gene>
<keyword evidence="5" id="KW-0547">Nucleotide-binding</keyword>
<dbReference type="GO" id="GO:0016020">
    <property type="term" value="C:membrane"/>
    <property type="evidence" value="ECO:0007669"/>
    <property type="project" value="UniProtKB-SubCell"/>
</dbReference>
<protein>
    <recommendedName>
        <fullName evidence="13">Sulfide-quinone reductase</fullName>
        <ecNumber evidence="12">1.8.5.4</ecNumber>
    </recommendedName>
    <alternativeName>
        <fullName evidence="14">Sulfide:quinone oxidoreductase</fullName>
    </alternativeName>
</protein>
<accession>I1YHA1</accession>
<evidence type="ECO:0000256" key="8">
    <source>
        <dbReference type="ARBA" id="ARBA00023136"/>
    </source>
</evidence>
<comment type="similarity">
    <text evidence="11">Belongs to the SQRD family.</text>
</comment>
<dbReference type="PANTHER" id="PTHR42913">
    <property type="entry name" value="APOPTOSIS-INDUCING FACTOR 1"/>
    <property type="match status" value="1"/>
</dbReference>
<keyword evidence="17" id="KW-1185">Reference proteome</keyword>
<dbReference type="eggNOG" id="COG0446">
    <property type="taxonomic scope" value="Bacteria"/>
</dbReference>
<evidence type="ECO:0000256" key="5">
    <source>
        <dbReference type="ARBA" id="ARBA00022741"/>
    </source>
</evidence>
<comment type="cofactor">
    <cofactor evidence="1">
        <name>FAD</name>
        <dbReference type="ChEBI" id="CHEBI:57692"/>
    </cofactor>
</comment>
<evidence type="ECO:0000256" key="2">
    <source>
        <dbReference type="ARBA" id="ARBA00004170"/>
    </source>
</evidence>
<dbReference type="FunFam" id="3.50.50.100:FF:000017">
    <property type="entry name" value="Sulfide-quinone reductase"/>
    <property type="match status" value="1"/>
</dbReference>
<dbReference type="EC" id="1.8.5.4" evidence="12"/>
<dbReference type="Gene3D" id="3.50.50.100">
    <property type="match status" value="1"/>
</dbReference>
<keyword evidence="3" id="KW-0285">Flavoprotein</keyword>
<comment type="catalytic activity">
    <reaction evidence="9">
        <text>n a quinone + n hydrogen sulfide + n H(+) = polysulfur(n-2) + n a quinol</text>
        <dbReference type="Rhea" id="RHEA:30239"/>
        <dbReference type="Rhea" id="RHEA-COMP:19475"/>
        <dbReference type="ChEBI" id="CHEBI:15378"/>
        <dbReference type="ChEBI" id="CHEBI:17909"/>
        <dbReference type="ChEBI" id="CHEBI:24646"/>
        <dbReference type="ChEBI" id="CHEBI:29919"/>
        <dbReference type="ChEBI" id="CHEBI:132124"/>
        <dbReference type="EC" id="1.8.5.4"/>
    </reaction>
</comment>
<dbReference type="GO" id="GO:0003955">
    <property type="term" value="F:NAD(P)H dehydrogenase (quinone) activity"/>
    <property type="evidence" value="ECO:0007669"/>
    <property type="project" value="TreeGrafter"/>
</dbReference>
<evidence type="ECO:0000259" key="15">
    <source>
        <dbReference type="Pfam" id="PF07992"/>
    </source>
</evidence>